<dbReference type="Proteomes" id="UP000596661">
    <property type="component" value="Chromosome 9"/>
</dbReference>
<feature type="region of interest" description="Disordered" evidence="1">
    <location>
        <begin position="1"/>
        <end position="72"/>
    </location>
</feature>
<evidence type="ECO:0000256" key="1">
    <source>
        <dbReference type="SAM" id="MobiDB-lite"/>
    </source>
</evidence>
<dbReference type="EnsemblPlants" id="evm.model.09.1646">
    <property type="protein sequence ID" value="cds.evm.model.09.1646"/>
    <property type="gene ID" value="evm.TU.09.1646"/>
</dbReference>
<evidence type="ECO:0000313" key="3">
    <source>
        <dbReference type="Proteomes" id="UP000596661"/>
    </source>
</evidence>
<organism evidence="2 3">
    <name type="scientific">Cannabis sativa</name>
    <name type="common">Hemp</name>
    <name type="synonym">Marijuana</name>
    <dbReference type="NCBI Taxonomy" id="3483"/>
    <lineage>
        <taxon>Eukaryota</taxon>
        <taxon>Viridiplantae</taxon>
        <taxon>Streptophyta</taxon>
        <taxon>Embryophyta</taxon>
        <taxon>Tracheophyta</taxon>
        <taxon>Spermatophyta</taxon>
        <taxon>Magnoliopsida</taxon>
        <taxon>eudicotyledons</taxon>
        <taxon>Gunneridae</taxon>
        <taxon>Pentapetalae</taxon>
        <taxon>rosids</taxon>
        <taxon>fabids</taxon>
        <taxon>Rosales</taxon>
        <taxon>Cannabaceae</taxon>
        <taxon>Cannabis</taxon>
    </lineage>
</organism>
<evidence type="ECO:0000313" key="2">
    <source>
        <dbReference type="EnsemblPlants" id="cds.evm.model.09.1646"/>
    </source>
</evidence>
<dbReference type="Gramene" id="evm.model.09.1646">
    <property type="protein sequence ID" value="cds.evm.model.09.1646"/>
    <property type="gene ID" value="evm.TU.09.1646"/>
</dbReference>
<feature type="compositionally biased region" description="Basic and acidic residues" evidence="1">
    <location>
        <begin position="54"/>
        <end position="63"/>
    </location>
</feature>
<protein>
    <submittedName>
        <fullName evidence="2">Uncharacterized protein</fullName>
    </submittedName>
</protein>
<accession>A0A803QF39</accession>
<proteinExistence type="predicted"/>
<sequence length="72" mass="7976">MNFVQDIKEVSKRNGYREDMIPQEPTLRDQPQGRAFVMSDSANPGGSPPTLGARGHDAGEIHSRARSRLTCH</sequence>
<feature type="compositionally biased region" description="Basic and acidic residues" evidence="1">
    <location>
        <begin position="1"/>
        <end position="20"/>
    </location>
</feature>
<keyword evidence="3" id="KW-1185">Reference proteome</keyword>
<dbReference type="EMBL" id="UZAU01000774">
    <property type="status" value="NOT_ANNOTATED_CDS"/>
    <property type="molecule type" value="Genomic_DNA"/>
</dbReference>
<name>A0A803QF39_CANSA</name>
<reference evidence="2" key="1">
    <citation type="submission" date="2018-11" db="EMBL/GenBank/DDBJ databases">
        <authorList>
            <person name="Grassa J C."/>
        </authorList>
    </citation>
    <scope>NUCLEOTIDE SEQUENCE [LARGE SCALE GENOMIC DNA]</scope>
</reference>
<dbReference type="AlphaFoldDB" id="A0A803QF39"/>
<reference evidence="2" key="2">
    <citation type="submission" date="2021-03" db="UniProtKB">
        <authorList>
            <consortium name="EnsemblPlants"/>
        </authorList>
    </citation>
    <scope>IDENTIFICATION</scope>
</reference>